<comment type="caution">
    <text evidence="1">The sequence shown here is derived from an EMBL/GenBank/DDBJ whole genome shotgun (WGS) entry which is preliminary data.</text>
</comment>
<dbReference type="Proteomes" id="UP000609726">
    <property type="component" value="Unassembled WGS sequence"/>
</dbReference>
<reference evidence="1 2" key="1">
    <citation type="submission" date="2019-10" db="EMBL/GenBank/DDBJ databases">
        <title>Taxonomy of Antarctic Massilia spp.: description of Massilia rubra sp. nov., Massilia aquatica sp. nov., Massilia mucilaginosa sp. nov., Massilia frigida sp. nov. isolated from streams, lakes and regoliths.</title>
        <authorList>
            <person name="Holochova P."/>
            <person name="Sedlacek I."/>
            <person name="Kralova S."/>
            <person name="Maslanova I."/>
            <person name="Busse H.-J."/>
            <person name="Stankova E."/>
            <person name="Vrbovska V."/>
            <person name="Kovarovic V."/>
            <person name="Bartak M."/>
            <person name="Svec P."/>
            <person name="Pantucek R."/>
        </authorList>
    </citation>
    <scope>NUCLEOTIDE SEQUENCE [LARGE SCALE GENOMIC DNA]</scope>
    <source>
        <strain evidence="1 2">CCM 8733</strain>
    </source>
</reference>
<gene>
    <name evidence="1" type="ORF">F2P45_11475</name>
</gene>
<protein>
    <recommendedName>
        <fullName evidence="3">Phage tail protein</fullName>
    </recommendedName>
</protein>
<accession>A0ABX0NRU8</accession>
<dbReference type="NCBIfam" id="TIGR02242">
    <property type="entry name" value="tail_TIGR02242"/>
    <property type="match status" value="1"/>
</dbReference>
<dbReference type="EMBL" id="WHJH01000010">
    <property type="protein sequence ID" value="NHZ89628.1"/>
    <property type="molecule type" value="Genomic_DNA"/>
</dbReference>
<dbReference type="RefSeq" id="WP_166874456.1">
    <property type="nucleotide sequence ID" value="NZ_WHJH01000010.1"/>
</dbReference>
<evidence type="ECO:0000313" key="1">
    <source>
        <dbReference type="EMBL" id="NHZ89628.1"/>
    </source>
</evidence>
<proteinExistence type="predicted"/>
<name>A0ABX0NRU8_9BURK</name>
<dbReference type="SUPFAM" id="SSF101898">
    <property type="entry name" value="NHL repeat"/>
    <property type="match status" value="1"/>
</dbReference>
<sequence>MSCLPAPATFRLLDALVGWDVDSAEGISGLDLSGGLQLSFAGAGQTVPLDDVSAWIAPAVLARGCAPCEWLLVTPAVTTVSPQSRLLRKDLCAPCFTEAEPGAVGVLRGAVALAAAGRNIAVADPAQNAVLLFADHGRRLVTRVAFARPGPIAYAPWQEWLVVDTAQARIARLDLAGFERGPLEAELPGPVNRMAVDKDERIWLAVDEAPLDVRQQVSLWFAARTDAAFARATLDELRRAFAPNGIAVTNAKGFCLAQTQAGCGPCFSWYGRELTTSLTAPEAGAQYVAQGQLMTLAIDSGITRCRWHRVRWQGSIPAGTTVSIALSAHDQPTPAAQGVAEGAWSAFAPGRPHPGDWQRVDNQRDFLIRQPEGRYLFLRIRMTGDGRHTPRIARMQIDFPRQTSLDQLPLVFRDSPEAEDFSERFLALFDSFLDDVDQQIARMPALLDVDGVPDGVLPWLGSFLDIAMDPAWDAARRRRLLQAAPKLYRMRGTVDGMRAVIRLVFDVEPVIREAANERAWGALGAIALSGGTRLFGPAQWRFRLDRSRLGRAPLRSVGQVELDPFSSVAYRFDVQVPVKLDVTMRQRVQQLIDAQKPAHTVARLLDSRGQFLLDGVVSVGVDTTLAPFEASVLGSGGNIRLARATVLSGARASDADSPHPGA</sequence>
<evidence type="ECO:0008006" key="3">
    <source>
        <dbReference type="Google" id="ProtNLM"/>
    </source>
</evidence>
<keyword evidence="2" id="KW-1185">Reference proteome</keyword>
<dbReference type="Pfam" id="PF09684">
    <property type="entry name" value="Tail_P2_I"/>
    <property type="match status" value="1"/>
</dbReference>
<evidence type="ECO:0000313" key="2">
    <source>
        <dbReference type="Proteomes" id="UP000609726"/>
    </source>
</evidence>
<dbReference type="InterPro" id="IPR011748">
    <property type="entry name" value="Unchr_phage_tail-like"/>
</dbReference>
<dbReference type="InterPro" id="IPR006521">
    <property type="entry name" value="Tail_protein_I"/>
</dbReference>
<organism evidence="1 2">
    <name type="scientific">Massilia mucilaginosa</name>
    <dbReference type="NCBI Taxonomy" id="2609282"/>
    <lineage>
        <taxon>Bacteria</taxon>
        <taxon>Pseudomonadati</taxon>
        <taxon>Pseudomonadota</taxon>
        <taxon>Betaproteobacteria</taxon>
        <taxon>Burkholderiales</taxon>
        <taxon>Oxalobacteraceae</taxon>
        <taxon>Telluria group</taxon>
        <taxon>Massilia</taxon>
    </lineage>
</organism>